<feature type="region of interest" description="Disordered" evidence="1">
    <location>
        <begin position="225"/>
        <end position="262"/>
    </location>
</feature>
<dbReference type="RefSeq" id="WP_376732731.1">
    <property type="nucleotide sequence ID" value="NZ_JAYMRP010000010.1"/>
</dbReference>
<protein>
    <submittedName>
        <fullName evidence="2">HAD family phosphatase</fullName>
    </submittedName>
</protein>
<reference evidence="2 3" key="1">
    <citation type="submission" date="2024-01" db="EMBL/GenBank/DDBJ databases">
        <title>Genome mining of biosynthetic gene clusters to explore secondary metabolites of Streptomyces sp.</title>
        <authorList>
            <person name="Baig A."/>
            <person name="Ajitkumar Shintre N."/>
            <person name="Kumar H."/>
            <person name="Anbarasu A."/>
            <person name="Ramaiah S."/>
        </authorList>
    </citation>
    <scope>NUCLEOTIDE SEQUENCE [LARGE SCALE GENOMIC DNA]</scope>
    <source>
        <strain evidence="2 3">A57</strain>
    </source>
</reference>
<dbReference type="InterPro" id="IPR023214">
    <property type="entry name" value="HAD_sf"/>
</dbReference>
<gene>
    <name evidence="2" type="ORF">VSS16_14745</name>
</gene>
<dbReference type="Proteomes" id="UP001585080">
    <property type="component" value="Unassembled WGS sequence"/>
</dbReference>
<organism evidence="2 3">
    <name type="scientific">Streptomyces broussonetiae</name>
    <dbReference type="NCBI Taxonomy" id="2686304"/>
    <lineage>
        <taxon>Bacteria</taxon>
        <taxon>Bacillati</taxon>
        <taxon>Actinomycetota</taxon>
        <taxon>Actinomycetes</taxon>
        <taxon>Kitasatosporales</taxon>
        <taxon>Streptomycetaceae</taxon>
        <taxon>Streptomyces</taxon>
    </lineage>
</organism>
<sequence>MQLVALNLDGVLLDDSFGPVIHRFVVERGLTWSPRAEQVVLSQSPSGAVEALGLGGSPTDVVGEFFQMREAWVREHPVRVAGGVGALLGRLRALGVHVVCYGGLGRQHFDRYLSGFAGLFDGPGYVCTADFRPGLREIAEEVFSVGGEHVLFIDDVARVAEAARGLGAAFIGHPSSSEHSFQRELMLRAGVRHMVDSLGEIDGRLLRRVDEEAADGRLWPASTASTAGCADVPVPPKTTSDTAPPDSPGVKGLSAVAGTAGC</sequence>
<proteinExistence type="predicted"/>
<accession>A0ABV5EAV6</accession>
<dbReference type="SUPFAM" id="SSF56784">
    <property type="entry name" value="HAD-like"/>
    <property type="match status" value="1"/>
</dbReference>
<evidence type="ECO:0000313" key="2">
    <source>
        <dbReference type="EMBL" id="MFB8773972.1"/>
    </source>
</evidence>
<keyword evidence="3" id="KW-1185">Reference proteome</keyword>
<dbReference type="Gene3D" id="3.40.50.1000">
    <property type="entry name" value="HAD superfamily/HAD-like"/>
    <property type="match status" value="1"/>
</dbReference>
<comment type="caution">
    <text evidence="2">The sequence shown here is derived from an EMBL/GenBank/DDBJ whole genome shotgun (WGS) entry which is preliminary data.</text>
</comment>
<evidence type="ECO:0000313" key="3">
    <source>
        <dbReference type="Proteomes" id="UP001585080"/>
    </source>
</evidence>
<dbReference type="InterPro" id="IPR036412">
    <property type="entry name" value="HAD-like_sf"/>
</dbReference>
<evidence type="ECO:0000256" key="1">
    <source>
        <dbReference type="SAM" id="MobiDB-lite"/>
    </source>
</evidence>
<name>A0ABV5EAV6_9ACTN</name>
<dbReference type="EMBL" id="JAYMRP010000010">
    <property type="protein sequence ID" value="MFB8773972.1"/>
    <property type="molecule type" value="Genomic_DNA"/>
</dbReference>